<evidence type="ECO:0000313" key="4">
    <source>
        <dbReference type="EMBL" id="RLL93315.1"/>
    </source>
</evidence>
<dbReference type="EMBL" id="NIDN02000337">
    <property type="protein sequence ID" value="RLL93315.1"/>
    <property type="molecule type" value="Genomic_DNA"/>
</dbReference>
<protein>
    <recommendedName>
        <fullName evidence="3">LysM domain-containing protein</fullName>
    </recommendedName>
</protein>
<name>A0A3R7JB53_9EURO</name>
<dbReference type="GO" id="GO:0008061">
    <property type="term" value="F:chitin binding"/>
    <property type="evidence" value="ECO:0007669"/>
    <property type="project" value="UniProtKB-KW"/>
</dbReference>
<comment type="caution">
    <text evidence="4">The sequence shown here is derived from an EMBL/GenBank/DDBJ whole genome shotgun (WGS) entry which is preliminary data.</text>
</comment>
<dbReference type="PANTHER" id="PTHR34997">
    <property type="entry name" value="AM15"/>
    <property type="match status" value="1"/>
</dbReference>
<dbReference type="SUPFAM" id="SSF54106">
    <property type="entry name" value="LysM domain"/>
    <property type="match status" value="2"/>
</dbReference>
<proteinExistence type="predicted"/>
<organism evidence="4 5">
    <name type="scientific">Aspergillus turcosus</name>
    <dbReference type="NCBI Taxonomy" id="1245748"/>
    <lineage>
        <taxon>Eukaryota</taxon>
        <taxon>Fungi</taxon>
        <taxon>Dikarya</taxon>
        <taxon>Ascomycota</taxon>
        <taxon>Pezizomycotina</taxon>
        <taxon>Eurotiomycetes</taxon>
        <taxon>Eurotiomycetidae</taxon>
        <taxon>Eurotiales</taxon>
        <taxon>Aspergillaceae</taxon>
        <taxon>Aspergillus</taxon>
        <taxon>Aspergillus subgen. Fumigati</taxon>
    </lineage>
</organism>
<evidence type="ECO:0000256" key="2">
    <source>
        <dbReference type="ARBA" id="ARBA00023026"/>
    </source>
</evidence>
<dbReference type="STRING" id="1245748.A0A3R7JB53"/>
<dbReference type="Proteomes" id="UP000215289">
    <property type="component" value="Unassembled WGS sequence"/>
</dbReference>
<dbReference type="InterPro" id="IPR036779">
    <property type="entry name" value="LysM_dom_sf"/>
</dbReference>
<dbReference type="InterPro" id="IPR018392">
    <property type="entry name" value="LysM"/>
</dbReference>
<dbReference type="InterPro" id="IPR052210">
    <property type="entry name" value="LysM1-like"/>
</dbReference>
<evidence type="ECO:0000313" key="5">
    <source>
        <dbReference type="Proteomes" id="UP000215289"/>
    </source>
</evidence>
<feature type="domain" description="LysM" evidence="3">
    <location>
        <begin position="227"/>
        <end position="273"/>
    </location>
</feature>
<keyword evidence="2" id="KW-0843">Virulence</keyword>
<dbReference type="SMART" id="SM00257">
    <property type="entry name" value="LysM"/>
    <property type="match status" value="2"/>
</dbReference>
<dbReference type="PANTHER" id="PTHR34997:SF1">
    <property type="entry name" value="PEPTIDOGLYCAN-BINDING LYSIN DOMAIN"/>
    <property type="match status" value="1"/>
</dbReference>
<dbReference type="CDD" id="cd00118">
    <property type="entry name" value="LysM"/>
    <property type="match status" value="2"/>
</dbReference>
<evidence type="ECO:0000256" key="1">
    <source>
        <dbReference type="ARBA" id="ARBA00022669"/>
    </source>
</evidence>
<dbReference type="Pfam" id="PF01476">
    <property type="entry name" value="LysM"/>
    <property type="match status" value="2"/>
</dbReference>
<gene>
    <name evidence="4" type="ORF">CFD26_102048</name>
</gene>
<keyword evidence="1" id="KW-0147">Chitin-binding</keyword>
<accession>A0A3R7JB53</accession>
<keyword evidence="5" id="KW-1185">Reference proteome</keyword>
<dbReference type="Gene3D" id="3.10.350.10">
    <property type="entry name" value="LysM domain"/>
    <property type="match status" value="2"/>
</dbReference>
<feature type="domain" description="LysM" evidence="3">
    <location>
        <begin position="299"/>
        <end position="345"/>
    </location>
</feature>
<sequence>MLPPLETIDLAAEQVHETMQQWLFPQCVAPIGSISTYASYPVTTPLFTVTSATFSPVDRSIPTTTSDPGYIYTPTYLPTAPDTLTDCAEYRDSRLRQHDLMEWNPSLSTNVSTCALQPGYSYCVVQSDDSTTTGDGSSICLPINATESTTVSNCNCFTQVYGYLSDETELLAWNPWLAGDCDTELYANLNTSDSRAVCIGIDSSATTTTSSTSAAPTPTDTIAGCQEFYTVVSGDDCSTIETKFAISLAEFYAWNPSIGSTCTNLWLDEAYCVKGPATTTTTTTSAVPTQTGITSNCDEYYTVVAGDSCANIESLYSITFAELYEWNPAIGSDCQSLWVGYAVCVGVSS</sequence>
<dbReference type="OrthoDB" id="5985073at2759"/>
<dbReference type="PROSITE" id="PS51782">
    <property type="entry name" value="LYSM"/>
    <property type="match status" value="2"/>
</dbReference>
<evidence type="ECO:0000259" key="3">
    <source>
        <dbReference type="PROSITE" id="PS51782"/>
    </source>
</evidence>
<dbReference type="AlphaFoldDB" id="A0A3R7JB53"/>
<reference evidence="4 5" key="1">
    <citation type="submission" date="2018-08" db="EMBL/GenBank/DDBJ databases">
        <title>Draft genome sequences of two Aspergillus turcosus clinical strains isolated from bronchoalveolar lavage fluid: one azole-susceptible and the other azole-resistant.</title>
        <authorList>
            <person name="Parent-Michaud M."/>
            <person name="Dufresne P.J."/>
            <person name="Fournier E."/>
            <person name="Martineau C."/>
            <person name="Moreira S."/>
            <person name="Perkins V."/>
            <person name="De Repentigny L."/>
            <person name="Dufresne S.F."/>
        </authorList>
    </citation>
    <scope>NUCLEOTIDE SEQUENCE [LARGE SCALE GENOMIC DNA]</scope>
    <source>
        <strain evidence="4">HMR AF 1038</strain>
    </source>
</reference>